<protein>
    <submittedName>
        <fullName evidence="2">Sulfotransferase family protein</fullName>
        <ecNumber evidence="2">2.8.2.-</ecNumber>
    </submittedName>
</protein>
<dbReference type="PANTHER" id="PTHR12788:SF10">
    <property type="entry name" value="PROTEIN-TYROSINE SULFOTRANSFERASE"/>
    <property type="match status" value="1"/>
</dbReference>
<proteinExistence type="predicted"/>
<organism evidence="2 3">
    <name type="scientific">Pectobacterium actinidiae</name>
    <dbReference type="NCBI Taxonomy" id="1507808"/>
    <lineage>
        <taxon>Bacteria</taxon>
        <taxon>Pseudomonadati</taxon>
        <taxon>Pseudomonadota</taxon>
        <taxon>Gammaproteobacteria</taxon>
        <taxon>Enterobacterales</taxon>
        <taxon>Pectobacteriaceae</taxon>
        <taxon>Pectobacterium</taxon>
    </lineage>
</organism>
<dbReference type="InterPro" id="IPR026634">
    <property type="entry name" value="TPST-like"/>
</dbReference>
<evidence type="ECO:0000313" key="3">
    <source>
        <dbReference type="Proteomes" id="UP001617689"/>
    </source>
</evidence>
<keyword evidence="1 2" id="KW-0808">Transferase</keyword>
<accession>A0ABW8GFB4</accession>
<dbReference type="EC" id="2.8.2.-" evidence="2"/>
<dbReference type="EMBL" id="JBIXLL010000014">
    <property type="protein sequence ID" value="MFJ5431391.1"/>
    <property type="molecule type" value="Genomic_DNA"/>
</dbReference>
<keyword evidence="3" id="KW-1185">Reference proteome</keyword>
<evidence type="ECO:0000313" key="2">
    <source>
        <dbReference type="EMBL" id="MFJ5431391.1"/>
    </source>
</evidence>
<dbReference type="Proteomes" id="UP001617689">
    <property type="component" value="Unassembled WGS sequence"/>
</dbReference>
<gene>
    <name evidence="2" type="ORF">ACIPUP_19840</name>
</gene>
<dbReference type="Gene3D" id="3.40.50.300">
    <property type="entry name" value="P-loop containing nucleotide triphosphate hydrolases"/>
    <property type="match status" value="1"/>
</dbReference>
<dbReference type="SUPFAM" id="SSF52540">
    <property type="entry name" value="P-loop containing nucleoside triphosphate hydrolases"/>
    <property type="match status" value="1"/>
</dbReference>
<comment type="caution">
    <text evidence="2">The sequence shown here is derived from an EMBL/GenBank/DDBJ whole genome shotgun (WGS) entry which is preliminary data.</text>
</comment>
<dbReference type="RefSeq" id="WP_400398086.1">
    <property type="nucleotide sequence ID" value="NZ_JBIXLL010000014.1"/>
</dbReference>
<dbReference type="InterPro" id="IPR027417">
    <property type="entry name" value="P-loop_NTPase"/>
</dbReference>
<sequence length="311" mass="35337">MADCKSHVLTSNPVLLGGENRSGTTLLSVILDSHSDLVVGPELDFTEPVNLGPHILNACNFIDINEKQLIGATKESIDPEWFDGVHFIIQCERFGLNRDDLRNLVKNAMSACDSDLTSLDDRCYLINLIGELRRQQTGAKRWGLKLQRRIKDVRDYATIWPNADFIHILRDGRDLAASHLKTVPEWGYQTIEEAAYGWLEIVANAHRSAPNTRYQEIRYEDLVMTPQIVIKQMIDFIGLEWDDGLLRHSDLAHSLFEKPWGHPSAESASKPVYTGRNGRYHQDLTQEQIEKFELIAGKELQRLGYSLAINS</sequence>
<reference evidence="2 3" key="1">
    <citation type="submission" date="2024-10" db="EMBL/GenBank/DDBJ databases">
        <authorList>
            <person name="Lu C.-H."/>
        </authorList>
    </citation>
    <scope>NUCLEOTIDE SEQUENCE [LARGE SCALE GENOMIC DNA]</scope>
    <source>
        <strain evidence="2 3">22ZTDG03-2</strain>
    </source>
</reference>
<dbReference type="Pfam" id="PF13469">
    <property type="entry name" value="Sulfotransfer_3"/>
    <property type="match status" value="1"/>
</dbReference>
<dbReference type="PANTHER" id="PTHR12788">
    <property type="entry name" value="PROTEIN-TYROSINE SULFOTRANSFERASE 2"/>
    <property type="match status" value="1"/>
</dbReference>
<evidence type="ECO:0000256" key="1">
    <source>
        <dbReference type="ARBA" id="ARBA00022679"/>
    </source>
</evidence>
<dbReference type="GO" id="GO:0016740">
    <property type="term" value="F:transferase activity"/>
    <property type="evidence" value="ECO:0007669"/>
    <property type="project" value="UniProtKB-KW"/>
</dbReference>
<name>A0ABW8GFB4_9GAMM</name>